<sequence length="203" mass="22343">MKIILDQFYYDALNEIGNIGMGNATTALSRLVGKKIKVSASELTSLAPEYISGHPDNSKSAVTVKIIGDLNGGFILMLNRRHSETLSEMLLARTEYENDSYMKNSVAIEVANILAGTYCTALSRFLDISVTPSLPVLVEGSPDDVLNKCGKYLNGKVDHIMGLTALFEIEAEDEYHSLSGDIYMLLDAASMRVIIDRINRMRT</sequence>
<dbReference type="GO" id="GO:0006935">
    <property type="term" value="P:chemotaxis"/>
    <property type="evidence" value="ECO:0007669"/>
    <property type="project" value="UniProtKB-KW"/>
</dbReference>
<organism evidence="4 5">
    <name type="scientific">Methanolobus chelungpuianus</name>
    <dbReference type="NCBI Taxonomy" id="502115"/>
    <lineage>
        <taxon>Archaea</taxon>
        <taxon>Methanobacteriati</taxon>
        <taxon>Methanobacteriota</taxon>
        <taxon>Stenosarchaea group</taxon>
        <taxon>Methanomicrobia</taxon>
        <taxon>Methanosarcinales</taxon>
        <taxon>Methanosarcinaceae</taxon>
        <taxon>Methanolobus</taxon>
    </lineage>
</organism>
<reference evidence="4 5" key="1">
    <citation type="journal article" date="2011" name="Appl. Environ. Microbiol.">
        <title>Methanogenic archaea isolated from Taiwan's Chelungpu fault.</title>
        <authorList>
            <person name="Wu S.Y."/>
            <person name="Lai M.C."/>
        </authorList>
    </citation>
    <scope>NUCLEOTIDE SEQUENCE [LARGE SCALE GENOMIC DNA]</scope>
    <source>
        <strain evidence="4 5">St545Mb</strain>
    </source>
</reference>
<evidence type="ECO:0000313" key="4">
    <source>
        <dbReference type="EMBL" id="MCQ6962930.1"/>
    </source>
</evidence>
<keyword evidence="5" id="KW-1185">Reference proteome</keyword>
<keyword evidence="1" id="KW-0145">Chemotaxis</keyword>
<evidence type="ECO:0000313" key="5">
    <source>
        <dbReference type="Proteomes" id="UP001206983"/>
    </source>
</evidence>
<comment type="caution">
    <text evidence="4">The sequence shown here is derived from an EMBL/GenBank/DDBJ whole genome shotgun (WGS) entry which is preliminary data.</text>
</comment>
<evidence type="ECO:0000259" key="3">
    <source>
        <dbReference type="Pfam" id="PF04509"/>
    </source>
</evidence>
<dbReference type="EMBL" id="JTEO01000004">
    <property type="protein sequence ID" value="MCQ6962930.1"/>
    <property type="molecule type" value="Genomic_DNA"/>
</dbReference>
<dbReference type="Proteomes" id="UP001206983">
    <property type="component" value="Unassembled WGS sequence"/>
</dbReference>
<dbReference type="SUPFAM" id="SSF103039">
    <property type="entry name" value="CheC-like"/>
    <property type="match status" value="1"/>
</dbReference>
<name>A0AAE3KX73_9EURY</name>
<evidence type="ECO:0000256" key="2">
    <source>
        <dbReference type="ARBA" id="ARBA00022801"/>
    </source>
</evidence>
<accession>A0AAE3KX73</accession>
<dbReference type="InterPro" id="IPR007597">
    <property type="entry name" value="CheC"/>
</dbReference>
<keyword evidence="2" id="KW-0378">Hydrolase</keyword>
<dbReference type="CDD" id="cd17909">
    <property type="entry name" value="CheC_ClassI"/>
    <property type="match status" value="1"/>
</dbReference>
<dbReference type="InterPro" id="IPR028976">
    <property type="entry name" value="CheC-like_sf"/>
</dbReference>
<feature type="domain" description="CheC-like protein" evidence="3">
    <location>
        <begin position="11"/>
        <end position="39"/>
    </location>
</feature>
<dbReference type="AlphaFoldDB" id="A0AAE3KX73"/>
<dbReference type="GO" id="GO:0016787">
    <property type="term" value="F:hydrolase activity"/>
    <property type="evidence" value="ECO:0007669"/>
    <property type="project" value="UniProtKB-KW"/>
</dbReference>
<dbReference type="PANTHER" id="PTHR43693:SF1">
    <property type="entry name" value="PROTEIN PHOSPHATASE CHEZ"/>
    <property type="match status" value="1"/>
</dbReference>
<dbReference type="Gene3D" id="3.40.1550.10">
    <property type="entry name" value="CheC-like"/>
    <property type="match status" value="1"/>
</dbReference>
<protein>
    <recommendedName>
        <fullName evidence="3">CheC-like protein domain-containing protein</fullName>
    </recommendedName>
</protein>
<dbReference type="RefSeq" id="WP_256622799.1">
    <property type="nucleotide sequence ID" value="NZ_JTEO01000004.1"/>
</dbReference>
<gene>
    <name evidence="4" type="ORF">PV02_07615</name>
</gene>
<proteinExistence type="predicted"/>
<feature type="domain" description="CheC-like protein" evidence="3">
    <location>
        <begin position="109"/>
        <end position="138"/>
    </location>
</feature>
<dbReference type="InterPro" id="IPR050992">
    <property type="entry name" value="CheZ_family_phosphatases"/>
</dbReference>
<dbReference type="Pfam" id="PF04509">
    <property type="entry name" value="CheC"/>
    <property type="match status" value="2"/>
</dbReference>
<dbReference type="PANTHER" id="PTHR43693">
    <property type="entry name" value="PROTEIN PHOSPHATASE CHEZ"/>
    <property type="match status" value="1"/>
</dbReference>
<evidence type="ECO:0000256" key="1">
    <source>
        <dbReference type="ARBA" id="ARBA00022500"/>
    </source>
</evidence>